<name>A0A1J5SI71_9ZZZZ</name>
<feature type="transmembrane region" description="Helical" evidence="2">
    <location>
        <begin position="132"/>
        <end position="149"/>
    </location>
</feature>
<keyword evidence="2" id="KW-0472">Membrane</keyword>
<keyword evidence="2" id="KW-1133">Transmembrane helix</keyword>
<evidence type="ECO:0000256" key="2">
    <source>
        <dbReference type="SAM" id="Phobius"/>
    </source>
</evidence>
<feature type="transmembrane region" description="Helical" evidence="2">
    <location>
        <begin position="39"/>
        <end position="60"/>
    </location>
</feature>
<accession>A0A1J5SI71</accession>
<organism evidence="3">
    <name type="scientific">mine drainage metagenome</name>
    <dbReference type="NCBI Taxonomy" id="410659"/>
    <lineage>
        <taxon>unclassified sequences</taxon>
        <taxon>metagenomes</taxon>
        <taxon>ecological metagenomes</taxon>
    </lineage>
</organism>
<protein>
    <recommendedName>
        <fullName evidence="4">DoxX family protein</fullName>
    </recommendedName>
</protein>
<feature type="region of interest" description="Disordered" evidence="1">
    <location>
        <begin position="1"/>
        <end position="28"/>
    </location>
</feature>
<keyword evidence="2" id="KW-0812">Transmembrane</keyword>
<evidence type="ECO:0000313" key="3">
    <source>
        <dbReference type="EMBL" id="OIR08143.1"/>
    </source>
</evidence>
<gene>
    <name evidence="3" type="ORF">GALL_96440</name>
</gene>
<reference evidence="3" key="1">
    <citation type="submission" date="2016-10" db="EMBL/GenBank/DDBJ databases">
        <title>Sequence of Gallionella enrichment culture.</title>
        <authorList>
            <person name="Poehlein A."/>
            <person name="Muehling M."/>
            <person name="Daniel R."/>
        </authorList>
    </citation>
    <scope>NUCLEOTIDE SEQUENCE</scope>
</reference>
<feature type="transmembrane region" description="Helical" evidence="2">
    <location>
        <begin position="107"/>
        <end position="126"/>
    </location>
</feature>
<feature type="compositionally biased region" description="Pro residues" evidence="1">
    <location>
        <begin position="1"/>
        <end position="10"/>
    </location>
</feature>
<evidence type="ECO:0000256" key="1">
    <source>
        <dbReference type="SAM" id="MobiDB-lite"/>
    </source>
</evidence>
<comment type="caution">
    <text evidence="3">The sequence shown here is derived from an EMBL/GenBank/DDBJ whole genome shotgun (WGS) entry which is preliminary data.</text>
</comment>
<sequence length="163" mass="17467">MPPFASPPILRPLSSMTSLPDTASEGGSPKSRAALLPSIARIVMGLPLAVFGLNSFFNFIPQPKTPIAPAAMAFAGALMNTGYMMPLIGITLLIVGVLLTINRFVPLALALFAPFIVNSILFHFMLEPTGRPMSAVFLLLELYLAWAYRSAFAPMLRSRTSAG</sequence>
<feature type="transmembrane region" description="Helical" evidence="2">
    <location>
        <begin position="72"/>
        <end position="100"/>
    </location>
</feature>
<dbReference type="AlphaFoldDB" id="A0A1J5SI71"/>
<evidence type="ECO:0008006" key="4">
    <source>
        <dbReference type="Google" id="ProtNLM"/>
    </source>
</evidence>
<proteinExistence type="predicted"/>
<dbReference type="EMBL" id="MLJW01000033">
    <property type="protein sequence ID" value="OIR08143.1"/>
    <property type="molecule type" value="Genomic_DNA"/>
</dbReference>